<keyword evidence="2" id="KW-1185">Reference proteome</keyword>
<dbReference type="InParanoid" id="Q22N25"/>
<evidence type="ECO:0000313" key="1">
    <source>
        <dbReference type="EMBL" id="EAR86391.1"/>
    </source>
</evidence>
<dbReference type="GeneID" id="7842243"/>
<evidence type="ECO:0000313" key="2">
    <source>
        <dbReference type="Proteomes" id="UP000009168"/>
    </source>
</evidence>
<proteinExistence type="predicted"/>
<gene>
    <name evidence="1" type="ORF">TTHERM_00028490</name>
</gene>
<sequence length="154" mass="18113">MDINMNIQMEDEKVSVLTLIDNNKQQIYKTLDKMESLLKIQEDMCQKQEETILRNLKQDQYEQLDQQAPTLEQCQSSSVQLLENIYYLITKIDKNFDQILNNLPKNSSQNIFKKNNELDLIVNKLLLDAFNENLESCGQVIEDSKYLQNYQIGK</sequence>
<dbReference type="KEGG" id="tet:TTHERM_00028490"/>
<name>Q22N25_TETTS</name>
<reference evidence="2" key="1">
    <citation type="journal article" date="2006" name="PLoS Biol.">
        <title>Macronuclear genome sequence of the ciliate Tetrahymena thermophila, a model eukaryote.</title>
        <authorList>
            <person name="Eisen J.A."/>
            <person name="Coyne R.S."/>
            <person name="Wu M."/>
            <person name="Wu D."/>
            <person name="Thiagarajan M."/>
            <person name="Wortman J.R."/>
            <person name="Badger J.H."/>
            <person name="Ren Q."/>
            <person name="Amedeo P."/>
            <person name="Jones K.M."/>
            <person name="Tallon L.J."/>
            <person name="Delcher A.L."/>
            <person name="Salzberg S.L."/>
            <person name="Silva J.C."/>
            <person name="Haas B.J."/>
            <person name="Majoros W.H."/>
            <person name="Farzad M."/>
            <person name="Carlton J.M."/>
            <person name="Smith R.K. Jr."/>
            <person name="Garg J."/>
            <person name="Pearlman R.E."/>
            <person name="Karrer K.M."/>
            <person name="Sun L."/>
            <person name="Manning G."/>
            <person name="Elde N.C."/>
            <person name="Turkewitz A.P."/>
            <person name="Asai D.J."/>
            <person name="Wilkes D.E."/>
            <person name="Wang Y."/>
            <person name="Cai H."/>
            <person name="Collins K."/>
            <person name="Stewart B.A."/>
            <person name="Lee S.R."/>
            <person name="Wilamowska K."/>
            <person name="Weinberg Z."/>
            <person name="Ruzzo W.L."/>
            <person name="Wloga D."/>
            <person name="Gaertig J."/>
            <person name="Frankel J."/>
            <person name="Tsao C.-C."/>
            <person name="Gorovsky M.A."/>
            <person name="Keeling P.J."/>
            <person name="Waller R.F."/>
            <person name="Patron N.J."/>
            <person name="Cherry J.M."/>
            <person name="Stover N.A."/>
            <person name="Krieger C.J."/>
            <person name="del Toro C."/>
            <person name="Ryder H.F."/>
            <person name="Williamson S.C."/>
            <person name="Barbeau R.A."/>
            <person name="Hamilton E.P."/>
            <person name="Orias E."/>
        </authorList>
    </citation>
    <scope>NUCLEOTIDE SEQUENCE [LARGE SCALE GENOMIC DNA]</scope>
    <source>
        <strain evidence="2">SB210</strain>
    </source>
</reference>
<protein>
    <submittedName>
        <fullName evidence="1">Uncharacterized protein</fullName>
    </submittedName>
</protein>
<dbReference type="AlphaFoldDB" id="Q22N25"/>
<accession>Q22N25</accession>
<dbReference type="RefSeq" id="XP_976845.1">
    <property type="nucleotide sequence ID" value="XM_971752.3"/>
</dbReference>
<dbReference type="EMBL" id="GG662720">
    <property type="protein sequence ID" value="EAR86391.1"/>
    <property type="molecule type" value="Genomic_DNA"/>
</dbReference>
<organism evidence="1 2">
    <name type="scientific">Tetrahymena thermophila (strain SB210)</name>
    <dbReference type="NCBI Taxonomy" id="312017"/>
    <lineage>
        <taxon>Eukaryota</taxon>
        <taxon>Sar</taxon>
        <taxon>Alveolata</taxon>
        <taxon>Ciliophora</taxon>
        <taxon>Intramacronucleata</taxon>
        <taxon>Oligohymenophorea</taxon>
        <taxon>Hymenostomatida</taxon>
        <taxon>Tetrahymenina</taxon>
        <taxon>Tetrahymenidae</taxon>
        <taxon>Tetrahymena</taxon>
    </lineage>
</organism>
<dbReference type="HOGENOM" id="CLU_1707828_0_0_1"/>
<dbReference type="SMR" id="Q22N25"/>
<dbReference type="Proteomes" id="UP000009168">
    <property type="component" value="Unassembled WGS sequence"/>
</dbReference>